<dbReference type="AlphaFoldDB" id="A0A445DUR3"/>
<accession>A0A445DUR3</accession>
<name>A0A445DUR3_ARAHY</name>
<protein>
    <submittedName>
        <fullName evidence="2">Uncharacterized protein</fullName>
    </submittedName>
</protein>
<feature type="region of interest" description="Disordered" evidence="1">
    <location>
        <begin position="108"/>
        <end position="129"/>
    </location>
</feature>
<dbReference type="EMBL" id="SDMP01000003">
    <property type="protein sequence ID" value="RYR66924.1"/>
    <property type="molecule type" value="Genomic_DNA"/>
</dbReference>
<keyword evidence="3" id="KW-1185">Reference proteome</keyword>
<reference evidence="2 3" key="1">
    <citation type="submission" date="2019-01" db="EMBL/GenBank/DDBJ databases">
        <title>Sequencing of cultivated peanut Arachis hypogaea provides insights into genome evolution and oil improvement.</title>
        <authorList>
            <person name="Chen X."/>
        </authorList>
    </citation>
    <scope>NUCLEOTIDE SEQUENCE [LARGE SCALE GENOMIC DNA]</scope>
    <source>
        <strain evidence="3">cv. Fuhuasheng</strain>
        <tissue evidence="2">Leaves</tissue>
    </source>
</reference>
<evidence type="ECO:0000313" key="3">
    <source>
        <dbReference type="Proteomes" id="UP000289738"/>
    </source>
</evidence>
<comment type="caution">
    <text evidence="2">The sequence shown here is derived from an EMBL/GenBank/DDBJ whole genome shotgun (WGS) entry which is preliminary data.</text>
</comment>
<organism evidence="2 3">
    <name type="scientific">Arachis hypogaea</name>
    <name type="common">Peanut</name>
    <dbReference type="NCBI Taxonomy" id="3818"/>
    <lineage>
        <taxon>Eukaryota</taxon>
        <taxon>Viridiplantae</taxon>
        <taxon>Streptophyta</taxon>
        <taxon>Embryophyta</taxon>
        <taxon>Tracheophyta</taxon>
        <taxon>Spermatophyta</taxon>
        <taxon>Magnoliopsida</taxon>
        <taxon>eudicotyledons</taxon>
        <taxon>Gunneridae</taxon>
        <taxon>Pentapetalae</taxon>
        <taxon>rosids</taxon>
        <taxon>fabids</taxon>
        <taxon>Fabales</taxon>
        <taxon>Fabaceae</taxon>
        <taxon>Papilionoideae</taxon>
        <taxon>50 kb inversion clade</taxon>
        <taxon>dalbergioids sensu lato</taxon>
        <taxon>Dalbergieae</taxon>
        <taxon>Pterocarpus clade</taxon>
        <taxon>Arachis</taxon>
    </lineage>
</organism>
<dbReference type="Proteomes" id="UP000289738">
    <property type="component" value="Chromosome A03"/>
</dbReference>
<feature type="region of interest" description="Disordered" evidence="1">
    <location>
        <begin position="1"/>
        <end position="20"/>
    </location>
</feature>
<evidence type="ECO:0000313" key="2">
    <source>
        <dbReference type="EMBL" id="RYR66924.1"/>
    </source>
</evidence>
<sequence length="153" mass="17379">MDESRGGSEREEESVGGGTVRTAIMRRRRLALSPSPLGPPSLVTPLGPPSRHHHYWVVIVSVPPRGEFAREGGDVERERAARGRGVLSNRRRHCRELGVVPPKLRRHPWSRRCASPSRGRAPRRGRTNWREEEASRLLRACHRHPHRDLSPPL</sequence>
<evidence type="ECO:0000256" key="1">
    <source>
        <dbReference type="SAM" id="MobiDB-lite"/>
    </source>
</evidence>
<gene>
    <name evidence="2" type="ORF">Ahy_A03g013114</name>
</gene>
<proteinExistence type="predicted"/>